<proteinExistence type="predicted"/>
<dbReference type="PANTHER" id="PTHR30482:SF18">
    <property type="entry name" value="BRANCHED AMINO ACID TRANSPORT SYSTEM PERMEASE"/>
    <property type="match status" value="1"/>
</dbReference>
<evidence type="ECO:0000256" key="1">
    <source>
        <dbReference type="ARBA" id="ARBA00004651"/>
    </source>
</evidence>
<evidence type="ECO:0000313" key="7">
    <source>
        <dbReference type="EMBL" id="QDL38058.1"/>
    </source>
</evidence>
<dbReference type="OrthoDB" id="3460090at2"/>
<dbReference type="CDD" id="cd06581">
    <property type="entry name" value="TM_PBP1_LivM_like"/>
    <property type="match status" value="1"/>
</dbReference>
<dbReference type="AlphaFoldDB" id="A0A515DCB8"/>
<dbReference type="GO" id="GO:0015658">
    <property type="term" value="F:branched-chain amino acid transmembrane transporter activity"/>
    <property type="evidence" value="ECO:0007669"/>
    <property type="project" value="InterPro"/>
</dbReference>
<dbReference type="Proteomes" id="UP000316798">
    <property type="component" value="Chromosome"/>
</dbReference>
<evidence type="ECO:0000313" key="8">
    <source>
        <dbReference type="Proteomes" id="UP000316798"/>
    </source>
</evidence>
<gene>
    <name evidence="7" type="ORF">EUB48_12770</name>
</gene>
<evidence type="ECO:0000256" key="4">
    <source>
        <dbReference type="ARBA" id="ARBA00022989"/>
    </source>
</evidence>
<reference evidence="7 8" key="1">
    <citation type="submission" date="2019-01" db="EMBL/GenBank/DDBJ databases">
        <title>Genomic insights into a novel species Rhodoferax sp.</title>
        <authorList>
            <person name="Jin L."/>
        </authorList>
    </citation>
    <scope>NUCLEOTIDE SEQUENCE [LARGE SCALE GENOMIC DNA]</scope>
    <source>
        <strain evidence="7 8">CHu59-6-5</strain>
    </source>
</reference>
<evidence type="ECO:0000256" key="2">
    <source>
        <dbReference type="ARBA" id="ARBA00022475"/>
    </source>
</evidence>
<keyword evidence="3 6" id="KW-0812">Transmembrane</keyword>
<evidence type="ECO:0000256" key="6">
    <source>
        <dbReference type="SAM" id="Phobius"/>
    </source>
</evidence>
<protein>
    <submittedName>
        <fullName evidence="7">Branched-chain amino acid ABC transporter permease</fullName>
    </submittedName>
</protein>
<feature type="transmembrane region" description="Helical" evidence="6">
    <location>
        <begin position="280"/>
        <end position="306"/>
    </location>
</feature>
<evidence type="ECO:0000256" key="5">
    <source>
        <dbReference type="ARBA" id="ARBA00023136"/>
    </source>
</evidence>
<feature type="transmembrane region" description="Helical" evidence="6">
    <location>
        <begin position="83"/>
        <end position="100"/>
    </location>
</feature>
<dbReference type="InterPro" id="IPR043428">
    <property type="entry name" value="LivM-like"/>
</dbReference>
<comment type="subcellular location">
    <subcellularLocation>
        <location evidence="1">Cell membrane</location>
        <topology evidence="1">Multi-pass membrane protein</topology>
    </subcellularLocation>
</comment>
<accession>A0A515DCB8</accession>
<sequence>MRQFARPSILVALAICILLPLVLPNNFMLDIAIRAALTAIAVVGLNLLMGFAGQVSIGHAAFVAIGSYGTGIITARLNWPPLVALAVAAAGAALVAYLVAKPILRLKGHMLTMATLGFGVIVNIALVNEVAWTGGPDGMSVVPLSIGTFELTSIMHWYVLAAALLVLSMVLSLNLYESPAGRAMRGLNSSEVAARAMGVDVATAKSRAFVASAIFATVSGSFSAHYLGFISPSISGFTHSVELATMVVVGGMASTFGAVLGAILLTVLPQLLGGLHGYESVFFGLILMLTMIFLPKGLVPSIALLVSRRRRS</sequence>
<evidence type="ECO:0000256" key="3">
    <source>
        <dbReference type="ARBA" id="ARBA00022692"/>
    </source>
</evidence>
<feature type="transmembrane region" description="Helical" evidence="6">
    <location>
        <begin position="154"/>
        <end position="176"/>
    </location>
</feature>
<feature type="transmembrane region" description="Helical" evidence="6">
    <location>
        <begin position="112"/>
        <end position="134"/>
    </location>
</feature>
<keyword evidence="4 6" id="KW-1133">Transmembrane helix</keyword>
<keyword evidence="5 6" id="KW-0472">Membrane</keyword>
<dbReference type="RefSeq" id="WP_142819481.1">
    <property type="nucleotide sequence ID" value="NZ_CP035503.1"/>
</dbReference>
<dbReference type="GO" id="GO:0005886">
    <property type="term" value="C:plasma membrane"/>
    <property type="evidence" value="ECO:0007669"/>
    <property type="project" value="UniProtKB-SubCell"/>
</dbReference>
<keyword evidence="2" id="KW-1003">Cell membrane</keyword>
<dbReference type="PANTHER" id="PTHR30482">
    <property type="entry name" value="HIGH-AFFINITY BRANCHED-CHAIN AMINO ACID TRANSPORT SYSTEM PERMEASE"/>
    <property type="match status" value="1"/>
</dbReference>
<dbReference type="InterPro" id="IPR001851">
    <property type="entry name" value="ABC_transp_permease"/>
</dbReference>
<feature type="transmembrane region" description="Helical" evidence="6">
    <location>
        <begin position="243"/>
        <end position="268"/>
    </location>
</feature>
<dbReference type="Pfam" id="PF02653">
    <property type="entry name" value="BPD_transp_2"/>
    <property type="match status" value="1"/>
</dbReference>
<feature type="transmembrane region" description="Helical" evidence="6">
    <location>
        <begin position="34"/>
        <end position="53"/>
    </location>
</feature>
<organism evidence="7 8">
    <name type="scientific">Rhodoferax sediminis</name>
    <dbReference type="NCBI Taxonomy" id="2509614"/>
    <lineage>
        <taxon>Bacteria</taxon>
        <taxon>Pseudomonadati</taxon>
        <taxon>Pseudomonadota</taxon>
        <taxon>Betaproteobacteria</taxon>
        <taxon>Burkholderiales</taxon>
        <taxon>Comamonadaceae</taxon>
        <taxon>Rhodoferax</taxon>
    </lineage>
</organism>
<dbReference type="EMBL" id="CP035503">
    <property type="protein sequence ID" value="QDL38058.1"/>
    <property type="molecule type" value="Genomic_DNA"/>
</dbReference>
<dbReference type="KEGG" id="rhf:EUB48_12770"/>
<name>A0A515DCB8_9BURK</name>
<keyword evidence="8" id="KW-1185">Reference proteome</keyword>